<proteinExistence type="predicted"/>
<accession>A0A4Y2I9N2</accession>
<protein>
    <submittedName>
        <fullName evidence="2">Uncharacterized protein</fullName>
    </submittedName>
</protein>
<gene>
    <name evidence="2" type="ORF">AVEN_203410_1</name>
</gene>
<organism evidence="2 3">
    <name type="scientific">Araneus ventricosus</name>
    <name type="common">Orbweaver spider</name>
    <name type="synonym">Epeira ventricosa</name>
    <dbReference type="NCBI Taxonomy" id="182803"/>
    <lineage>
        <taxon>Eukaryota</taxon>
        <taxon>Metazoa</taxon>
        <taxon>Ecdysozoa</taxon>
        <taxon>Arthropoda</taxon>
        <taxon>Chelicerata</taxon>
        <taxon>Arachnida</taxon>
        <taxon>Araneae</taxon>
        <taxon>Araneomorphae</taxon>
        <taxon>Entelegynae</taxon>
        <taxon>Araneoidea</taxon>
        <taxon>Araneidae</taxon>
        <taxon>Araneus</taxon>
    </lineage>
</organism>
<keyword evidence="3" id="KW-1185">Reference proteome</keyword>
<evidence type="ECO:0000313" key="2">
    <source>
        <dbReference type="EMBL" id="GBM74210.1"/>
    </source>
</evidence>
<reference evidence="2 3" key="1">
    <citation type="journal article" date="2019" name="Sci. Rep.">
        <title>Orb-weaving spider Araneus ventricosus genome elucidates the spidroin gene catalogue.</title>
        <authorList>
            <person name="Kono N."/>
            <person name="Nakamura H."/>
            <person name="Ohtoshi R."/>
            <person name="Moran D.A.P."/>
            <person name="Shinohara A."/>
            <person name="Yoshida Y."/>
            <person name="Fujiwara M."/>
            <person name="Mori M."/>
            <person name="Tomita M."/>
            <person name="Arakawa K."/>
        </authorList>
    </citation>
    <scope>NUCLEOTIDE SEQUENCE [LARGE SCALE GENOMIC DNA]</scope>
</reference>
<dbReference type="EMBL" id="BGPR01002482">
    <property type="protein sequence ID" value="GBM74210.1"/>
    <property type="molecule type" value="Genomic_DNA"/>
</dbReference>
<dbReference type="AlphaFoldDB" id="A0A4Y2I9N2"/>
<evidence type="ECO:0000256" key="1">
    <source>
        <dbReference type="SAM" id="MobiDB-lite"/>
    </source>
</evidence>
<dbReference type="Proteomes" id="UP000499080">
    <property type="component" value="Unassembled WGS sequence"/>
</dbReference>
<comment type="caution">
    <text evidence="2">The sequence shown here is derived from an EMBL/GenBank/DDBJ whole genome shotgun (WGS) entry which is preliminary data.</text>
</comment>
<name>A0A4Y2I9N2_ARAVE</name>
<evidence type="ECO:0000313" key="3">
    <source>
        <dbReference type="Proteomes" id="UP000499080"/>
    </source>
</evidence>
<feature type="region of interest" description="Disordered" evidence="1">
    <location>
        <begin position="1"/>
        <end position="27"/>
    </location>
</feature>
<sequence>MYRSQIGNSGFEKQGRGGLVEKVSSSGPEGFRFETRCHGRSAVYVGLMHVKSDVMGQASSRLCGAEVWRGGQLKCRPRHLTVQNYEVRSKMSRGR</sequence>